<feature type="domain" description="Thioredoxin" evidence="6">
    <location>
        <begin position="25"/>
        <end position="214"/>
    </location>
</feature>
<feature type="signal peptide" evidence="5">
    <location>
        <begin position="1"/>
        <end position="32"/>
    </location>
</feature>
<dbReference type="SUPFAM" id="SSF52833">
    <property type="entry name" value="Thioredoxin-like"/>
    <property type="match status" value="1"/>
</dbReference>
<dbReference type="GO" id="GO:0016491">
    <property type="term" value="F:oxidoreductase activity"/>
    <property type="evidence" value="ECO:0007669"/>
    <property type="project" value="UniProtKB-KW"/>
</dbReference>
<keyword evidence="3" id="KW-1015">Disulfide bond</keyword>
<reference evidence="7 8" key="1">
    <citation type="submission" date="2017-08" db="EMBL/GenBank/DDBJ databases">
        <title>Infants hospitalized years apart are colonized by the same room-sourced microbial strains.</title>
        <authorList>
            <person name="Brooks B."/>
            <person name="Olm M.R."/>
            <person name="Firek B.A."/>
            <person name="Baker R."/>
            <person name="Thomas B.C."/>
            <person name="Morowitz M.J."/>
            <person name="Banfield J.F."/>
        </authorList>
    </citation>
    <scope>NUCLEOTIDE SEQUENCE [LARGE SCALE GENOMIC DNA]</scope>
    <source>
        <strain evidence="7">S2_005_002_R2_33</strain>
    </source>
</reference>
<evidence type="ECO:0000313" key="8">
    <source>
        <dbReference type="Proteomes" id="UP000249082"/>
    </source>
</evidence>
<evidence type="ECO:0000256" key="4">
    <source>
        <dbReference type="ARBA" id="ARBA00023284"/>
    </source>
</evidence>
<dbReference type="InterPro" id="IPR013766">
    <property type="entry name" value="Thioredoxin_domain"/>
</dbReference>
<dbReference type="InterPro" id="IPR001853">
    <property type="entry name" value="DSBA-like_thioredoxin_dom"/>
</dbReference>
<dbReference type="Proteomes" id="UP000249082">
    <property type="component" value="Unassembled WGS sequence"/>
</dbReference>
<dbReference type="Pfam" id="PF01323">
    <property type="entry name" value="DSBA"/>
    <property type="match status" value="1"/>
</dbReference>
<evidence type="ECO:0000256" key="5">
    <source>
        <dbReference type="SAM" id="SignalP"/>
    </source>
</evidence>
<dbReference type="PANTHER" id="PTHR13887:SF14">
    <property type="entry name" value="DISULFIDE BOND FORMATION PROTEIN D"/>
    <property type="match status" value="1"/>
</dbReference>
<gene>
    <name evidence="7" type="ORF">DI555_04015</name>
</gene>
<proteinExistence type="predicted"/>
<sequence>MMNGRSNGFRGRVLAPALFMASLSLGIGTAAAQAPQANDGAGMLKSLQNDPAMPSVAPAGYDVTIVVFSDYQCPYCRKLHGSLKQLMRQDRKVRIVYRDWPIFGAASVEAARSALAARYQGKHAAFNEALMATSGRLDSQAIQLAAQRAGVDVKRLKSDLVSHKGDIDAALARTARFADLMNLSGTPALVIGSYLLPGAATPEMLGDAVAMVRKSS</sequence>
<keyword evidence="1 5" id="KW-0732">Signal</keyword>
<dbReference type="EMBL" id="QFPX01000003">
    <property type="protein sequence ID" value="PZQ56531.1"/>
    <property type="molecule type" value="Genomic_DNA"/>
</dbReference>
<dbReference type="PANTHER" id="PTHR13887">
    <property type="entry name" value="GLUTATHIONE S-TRANSFERASE KAPPA"/>
    <property type="match status" value="1"/>
</dbReference>
<name>A0A2W5NSJ0_9SPHN</name>
<comment type="caution">
    <text evidence="7">The sequence shown here is derived from an EMBL/GenBank/DDBJ whole genome shotgun (WGS) entry which is preliminary data.</text>
</comment>
<dbReference type="CDD" id="cd03023">
    <property type="entry name" value="DsbA_Com1_like"/>
    <property type="match status" value="1"/>
</dbReference>
<evidence type="ECO:0000259" key="6">
    <source>
        <dbReference type="PROSITE" id="PS51352"/>
    </source>
</evidence>
<accession>A0A2W5NSJ0</accession>
<organism evidence="7 8">
    <name type="scientific">Novosphingobium pentaromativorans</name>
    <dbReference type="NCBI Taxonomy" id="205844"/>
    <lineage>
        <taxon>Bacteria</taxon>
        <taxon>Pseudomonadati</taxon>
        <taxon>Pseudomonadota</taxon>
        <taxon>Alphaproteobacteria</taxon>
        <taxon>Sphingomonadales</taxon>
        <taxon>Sphingomonadaceae</taxon>
        <taxon>Novosphingobium</taxon>
    </lineage>
</organism>
<protein>
    <submittedName>
        <fullName evidence="7">DsbA family protein</fullName>
    </submittedName>
</protein>
<dbReference type="Gene3D" id="3.40.30.10">
    <property type="entry name" value="Glutaredoxin"/>
    <property type="match status" value="1"/>
</dbReference>
<dbReference type="InterPro" id="IPR036249">
    <property type="entry name" value="Thioredoxin-like_sf"/>
</dbReference>
<keyword evidence="2" id="KW-0560">Oxidoreductase</keyword>
<dbReference type="PROSITE" id="PS51352">
    <property type="entry name" value="THIOREDOXIN_2"/>
    <property type="match status" value="1"/>
</dbReference>
<feature type="chain" id="PRO_5015924622" evidence="5">
    <location>
        <begin position="33"/>
        <end position="216"/>
    </location>
</feature>
<evidence type="ECO:0000313" key="7">
    <source>
        <dbReference type="EMBL" id="PZQ56531.1"/>
    </source>
</evidence>
<evidence type="ECO:0000256" key="2">
    <source>
        <dbReference type="ARBA" id="ARBA00023002"/>
    </source>
</evidence>
<dbReference type="AlphaFoldDB" id="A0A2W5NSJ0"/>
<evidence type="ECO:0000256" key="3">
    <source>
        <dbReference type="ARBA" id="ARBA00023157"/>
    </source>
</evidence>
<evidence type="ECO:0000256" key="1">
    <source>
        <dbReference type="ARBA" id="ARBA00022729"/>
    </source>
</evidence>
<keyword evidence="4" id="KW-0676">Redox-active center</keyword>